<gene>
    <name evidence="3" type="ORF">DPMN_093117</name>
</gene>
<evidence type="ECO:0000313" key="4">
    <source>
        <dbReference type="Proteomes" id="UP000828390"/>
    </source>
</evidence>
<sequence>MSTRRSLTQPQYEFILLFNKSVGSERVFYFMVDPRTRDRMFPKMNTTVFHKLRNLVGYKVVVLDEQLYLLGGKDWVSGTILGNTWRYNPDSGRWIACAQMQEPRCRFTADVLDGKIYVTGGEVGKGKVTDGVEFYDPDTDTWTPIKPLPRPRADHASCACGKRLYVSGGISNIKHQCSNVFW</sequence>
<dbReference type="AlphaFoldDB" id="A0A9D4L572"/>
<organism evidence="3 4">
    <name type="scientific">Dreissena polymorpha</name>
    <name type="common">Zebra mussel</name>
    <name type="synonym">Mytilus polymorpha</name>
    <dbReference type="NCBI Taxonomy" id="45954"/>
    <lineage>
        <taxon>Eukaryota</taxon>
        <taxon>Metazoa</taxon>
        <taxon>Spiralia</taxon>
        <taxon>Lophotrochozoa</taxon>
        <taxon>Mollusca</taxon>
        <taxon>Bivalvia</taxon>
        <taxon>Autobranchia</taxon>
        <taxon>Heteroconchia</taxon>
        <taxon>Euheterodonta</taxon>
        <taxon>Imparidentia</taxon>
        <taxon>Neoheterodontei</taxon>
        <taxon>Myida</taxon>
        <taxon>Dreissenoidea</taxon>
        <taxon>Dreissenidae</taxon>
        <taxon>Dreissena</taxon>
    </lineage>
</organism>
<dbReference type="SMART" id="SM00612">
    <property type="entry name" value="Kelch"/>
    <property type="match status" value="2"/>
</dbReference>
<dbReference type="Proteomes" id="UP000828390">
    <property type="component" value="Unassembled WGS sequence"/>
</dbReference>
<dbReference type="PANTHER" id="PTHR45632">
    <property type="entry name" value="LD33804P"/>
    <property type="match status" value="1"/>
</dbReference>
<accession>A0A9D4L572</accession>
<evidence type="ECO:0000313" key="3">
    <source>
        <dbReference type="EMBL" id="KAH3850691.1"/>
    </source>
</evidence>
<proteinExistence type="predicted"/>
<comment type="caution">
    <text evidence="3">The sequence shown here is derived from an EMBL/GenBank/DDBJ whole genome shotgun (WGS) entry which is preliminary data.</text>
</comment>
<evidence type="ECO:0000256" key="2">
    <source>
        <dbReference type="ARBA" id="ARBA00022737"/>
    </source>
</evidence>
<dbReference type="SUPFAM" id="SSF117281">
    <property type="entry name" value="Kelch motif"/>
    <property type="match status" value="1"/>
</dbReference>
<dbReference type="PANTHER" id="PTHR45632:SF3">
    <property type="entry name" value="KELCH-LIKE PROTEIN 32"/>
    <property type="match status" value="1"/>
</dbReference>
<reference evidence="3" key="1">
    <citation type="journal article" date="2019" name="bioRxiv">
        <title>The Genome of the Zebra Mussel, Dreissena polymorpha: A Resource for Invasive Species Research.</title>
        <authorList>
            <person name="McCartney M.A."/>
            <person name="Auch B."/>
            <person name="Kono T."/>
            <person name="Mallez S."/>
            <person name="Zhang Y."/>
            <person name="Obille A."/>
            <person name="Becker A."/>
            <person name="Abrahante J.E."/>
            <person name="Garbe J."/>
            <person name="Badalamenti J.P."/>
            <person name="Herman A."/>
            <person name="Mangelson H."/>
            <person name="Liachko I."/>
            <person name="Sullivan S."/>
            <person name="Sone E.D."/>
            <person name="Koren S."/>
            <person name="Silverstein K.A.T."/>
            <person name="Beckman K.B."/>
            <person name="Gohl D.M."/>
        </authorList>
    </citation>
    <scope>NUCLEOTIDE SEQUENCE</scope>
    <source>
        <strain evidence="3">Duluth1</strain>
        <tissue evidence="3">Whole animal</tissue>
    </source>
</reference>
<dbReference type="EMBL" id="JAIWYP010000003">
    <property type="protein sequence ID" value="KAH3850691.1"/>
    <property type="molecule type" value="Genomic_DNA"/>
</dbReference>
<keyword evidence="4" id="KW-1185">Reference proteome</keyword>
<name>A0A9D4L572_DREPO</name>
<dbReference type="InterPro" id="IPR015915">
    <property type="entry name" value="Kelch-typ_b-propeller"/>
</dbReference>
<keyword evidence="2" id="KW-0677">Repeat</keyword>
<reference evidence="3" key="2">
    <citation type="submission" date="2020-11" db="EMBL/GenBank/DDBJ databases">
        <authorList>
            <person name="McCartney M.A."/>
            <person name="Auch B."/>
            <person name="Kono T."/>
            <person name="Mallez S."/>
            <person name="Becker A."/>
            <person name="Gohl D.M."/>
            <person name="Silverstein K.A.T."/>
            <person name="Koren S."/>
            <person name="Bechman K.B."/>
            <person name="Herman A."/>
            <person name="Abrahante J.E."/>
            <person name="Garbe J."/>
        </authorList>
    </citation>
    <scope>NUCLEOTIDE SEQUENCE</scope>
    <source>
        <strain evidence="3">Duluth1</strain>
        <tissue evidence="3">Whole animal</tissue>
    </source>
</reference>
<dbReference type="InterPro" id="IPR006652">
    <property type="entry name" value="Kelch_1"/>
</dbReference>
<keyword evidence="1" id="KW-0880">Kelch repeat</keyword>
<evidence type="ECO:0000256" key="1">
    <source>
        <dbReference type="ARBA" id="ARBA00022441"/>
    </source>
</evidence>
<dbReference type="Gene3D" id="2.120.10.80">
    <property type="entry name" value="Kelch-type beta propeller"/>
    <property type="match status" value="1"/>
</dbReference>
<dbReference type="Pfam" id="PF24681">
    <property type="entry name" value="Kelch_KLHDC2_KLHL20_DRC7"/>
    <property type="match status" value="1"/>
</dbReference>
<protein>
    <submittedName>
        <fullName evidence="3">Uncharacterized protein</fullName>
    </submittedName>
</protein>